<dbReference type="GO" id="GO:0004177">
    <property type="term" value="F:aminopeptidase activity"/>
    <property type="evidence" value="ECO:0007669"/>
    <property type="project" value="UniProtKB-KW"/>
</dbReference>
<dbReference type="SUPFAM" id="SSF53474">
    <property type="entry name" value="alpha/beta-Hydrolases"/>
    <property type="match status" value="1"/>
</dbReference>
<evidence type="ECO:0000259" key="5">
    <source>
        <dbReference type="Pfam" id="PF00561"/>
    </source>
</evidence>
<sequence>MSTVNRLRRRRPAGAAVALVLVLVASACAGTSSTEASPSPAQASATPVVPEGLETYYDQEISWQSCEGEQGEFECARITVPLDYDDPDGQTIEIALKKRLADGTAIGDLVINPGGPGGSGIELVDSLEGYFSDALLDSYDVVGFDPRGVGESTAVECLTDAELDEDRAADDTFAQDATEEEIQAEVAQSAQWYSARCAANTTTPGLLENIDTISAARDLDVLRAALDEEVLTYLGYSYGTYLGATYAELFPANVGRMVLDGGVDPSLSSAQMVLGQAEGFEAALRAFVEDCQSGDSCPLSGDVDSGVEQVRDFLESTRTAPVPTSDPQRPLTASLAADAIIGVMYQSESWGVLADALDQAMLQDDGSMLLSIADIFASRNDDGTYTGNGDEAIAAINCLDYPVEGDPQVWAAEADQVEAASPTFGDALAYSDLYCQGWGAQSTRERAELHAAGAAPILVVGTTGDPATPYDWSVSLADQLDSGQLLTWEGDGHTAYGRAGQCVTEAVDTYLLAGIMPEEGLTCGTTE</sequence>
<reference evidence="7 8" key="1">
    <citation type="submission" date="2018-12" db="EMBL/GenBank/DDBJ databases">
        <authorList>
            <consortium name="Pathogen Informatics"/>
        </authorList>
    </citation>
    <scope>NUCLEOTIDE SEQUENCE [LARGE SCALE GENOMIC DNA]</scope>
    <source>
        <strain evidence="7 8">NCTC11636</strain>
    </source>
</reference>
<accession>A0A3S4SNT8</accession>
<dbReference type="RefSeq" id="WP_126382931.1">
    <property type="nucleotide sequence ID" value="NZ_LR134350.1"/>
</dbReference>
<dbReference type="InterPro" id="IPR029058">
    <property type="entry name" value="AB_hydrolase_fold"/>
</dbReference>
<feature type="signal peptide" evidence="4">
    <location>
        <begin position="1"/>
        <end position="29"/>
    </location>
</feature>
<keyword evidence="7" id="KW-0031">Aminopeptidase</keyword>
<dbReference type="AlphaFoldDB" id="A0A3S4SNT8"/>
<name>A0A3S4SNT8_9ACTO</name>
<evidence type="ECO:0000313" key="8">
    <source>
        <dbReference type="Proteomes" id="UP000266895"/>
    </source>
</evidence>
<dbReference type="OrthoDB" id="3252468at2"/>
<feature type="domain" description="Peptidase S33 tripeptidyl aminopeptidase-like C-terminal" evidence="6">
    <location>
        <begin position="421"/>
        <end position="523"/>
    </location>
</feature>
<dbReference type="InterPro" id="IPR051601">
    <property type="entry name" value="Serine_prot/Carboxylest_S33"/>
</dbReference>
<proteinExistence type="inferred from homology"/>
<organism evidence="7 8">
    <name type="scientific">Actinomyces howellii</name>
    <dbReference type="NCBI Taxonomy" id="52771"/>
    <lineage>
        <taxon>Bacteria</taxon>
        <taxon>Bacillati</taxon>
        <taxon>Actinomycetota</taxon>
        <taxon>Actinomycetes</taxon>
        <taxon>Actinomycetales</taxon>
        <taxon>Actinomycetaceae</taxon>
        <taxon>Actinomyces</taxon>
    </lineage>
</organism>
<evidence type="ECO:0000256" key="4">
    <source>
        <dbReference type="SAM" id="SignalP"/>
    </source>
</evidence>
<feature type="chain" id="PRO_5039343932" evidence="4">
    <location>
        <begin position="30"/>
        <end position="527"/>
    </location>
</feature>
<dbReference type="PANTHER" id="PTHR43248:SF29">
    <property type="entry name" value="TRIPEPTIDYL AMINOPEPTIDASE"/>
    <property type="match status" value="1"/>
</dbReference>
<protein>
    <submittedName>
        <fullName evidence="7">Tripeptidyl aminopeptidase</fullName>
        <ecNumber evidence="7">3.4.14.-</ecNumber>
    </submittedName>
</protein>
<dbReference type="Pfam" id="PF00561">
    <property type="entry name" value="Abhydrolase_1"/>
    <property type="match status" value="1"/>
</dbReference>
<comment type="similarity">
    <text evidence="1">Belongs to the peptidase S33 family.</text>
</comment>
<evidence type="ECO:0000256" key="1">
    <source>
        <dbReference type="ARBA" id="ARBA00010088"/>
    </source>
</evidence>
<dbReference type="EMBL" id="LR134350">
    <property type="protein sequence ID" value="VEG29224.1"/>
    <property type="molecule type" value="Genomic_DNA"/>
</dbReference>
<evidence type="ECO:0000259" key="6">
    <source>
        <dbReference type="Pfam" id="PF08386"/>
    </source>
</evidence>
<dbReference type="EC" id="3.4.14.-" evidence="7"/>
<dbReference type="InterPro" id="IPR000073">
    <property type="entry name" value="AB_hydrolase_1"/>
</dbReference>
<dbReference type="Gene3D" id="3.40.50.1820">
    <property type="entry name" value="alpha/beta hydrolase"/>
    <property type="match status" value="1"/>
</dbReference>
<evidence type="ECO:0000256" key="3">
    <source>
        <dbReference type="ARBA" id="ARBA00022801"/>
    </source>
</evidence>
<keyword evidence="7" id="KW-0645">Protease</keyword>
<dbReference type="PANTHER" id="PTHR43248">
    <property type="entry name" value="2-SUCCINYL-6-HYDROXY-2,4-CYCLOHEXADIENE-1-CARBOXYLATE SYNTHASE"/>
    <property type="match status" value="1"/>
</dbReference>
<keyword evidence="8" id="KW-1185">Reference proteome</keyword>
<evidence type="ECO:0000313" key="7">
    <source>
        <dbReference type="EMBL" id="VEG29224.1"/>
    </source>
</evidence>
<dbReference type="Pfam" id="PF08386">
    <property type="entry name" value="Abhydrolase_4"/>
    <property type="match status" value="1"/>
</dbReference>
<keyword evidence="3 7" id="KW-0378">Hydrolase</keyword>
<gene>
    <name evidence="7" type="primary">tap_4</name>
    <name evidence="7" type="ORF">NCTC11636_01940</name>
</gene>
<keyword evidence="2 4" id="KW-0732">Signal</keyword>
<dbReference type="InterPro" id="IPR013595">
    <property type="entry name" value="Pept_S33_TAP-like_C"/>
</dbReference>
<dbReference type="Proteomes" id="UP000266895">
    <property type="component" value="Chromosome"/>
</dbReference>
<feature type="domain" description="AB hydrolase-1" evidence="5">
    <location>
        <begin position="109"/>
        <end position="302"/>
    </location>
</feature>
<dbReference type="KEGG" id="ahw:NCTC11636_01940"/>
<evidence type="ECO:0000256" key="2">
    <source>
        <dbReference type="ARBA" id="ARBA00022729"/>
    </source>
</evidence>
<dbReference type="PROSITE" id="PS51257">
    <property type="entry name" value="PROKAR_LIPOPROTEIN"/>
    <property type="match status" value="1"/>
</dbReference>